<evidence type="ECO:0000313" key="3">
    <source>
        <dbReference type="EMBL" id="TDC13164.1"/>
    </source>
</evidence>
<dbReference type="InterPro" id="IPR023210">
    <property type="entry name" value="NADP_OxRdtase_dom"/>
</dbReference>
<feature type="domain" description="NADP-dependent oxidoreductase" evidence="2">
    <location>
        <begin position="15"/>
        <end position="315"/>
    </location>
</feature>
<dbReference type="PANTHER" id="PTHR43364:SF4">
    <property type="entry name" value="NAD(P)-LINKED OXIDOREDUCTASE SUPERFAMILY PROTEIN"/>
    <property type="match status" value="1"/>
</dbReference>
<dbReference type="AlphaFoldDB" id="A0A4R4NVS7"/>
<dbReference type="RefSeq" id="WP_131941504.1">
    <property type="nucleotide sequence ID" value="NZ_BAAAMX010000041.1"/>
</dbReference>
<dbReference type="InterPro" id="IPR036812">
    <property type="entry name" value="NAD(P)_OxRdtase_dom_sf"/>
</dbReference>
<dbReference type="Pfam" id="PF00248">
    <property type="entry name" value="Aldo_ket_red"/>
    <property type="match status" value="1"/>
</dbReference>
<sequence length="326" mass="36224">MQQVRLGTTGLKVSRICLGMMSYGDPAVRKWALDEEAAEPIVRRAVEGGVTFFDTADVYSLGASEEITGRLLPKLFTRRDDYVLATKVCMPMGEGPNDRGLSRKHILAGIDDSLRRLGTDYVDLYQIHRWDYGTPIEETMEALHDVVRSGKARYIGASSMYAWQFAKAQHTAEMHAWTKFVSMQNHYNLLYREEEREMNPLCADQGVGLIPWSPLARGMLAGNRERGGERKTVRSRNDAFGDGLYTDDDFDVVDAVREVAGERGVPAAQIALAWLLGRPGVTAPIVGATKLTHMDDAIAAESLELDEKEVARLEAPYRPHAVLGHS</sequence>
<dbReference type="EMBL" id="SMJW01000107">
    <property type="protein sequence ID" value="TDC13164.1"/>
    <property type="molecule type" value="Genomic_DNA"/>
</dbReference>
<organism evidence="3 4">
    <name type="scientific">Actinomadura bangladeshensis</name>
    <dbReference type="NCBI Taxonomy" id="453573"/>
    <lineage>
        <taxon>Bacteria</taxon>
        <taxon>Bacillati</taxon>
        <taxon>Actinomycetota</taxon>
        <taxon>Actinomycetes</taxon>
        <taxon>Streptosporangiales</taxon>
        <taxon>Thermomonosporaceae</taxon>
        <taxon>Actinomadura</taxon>
    </lineage>
</organism>
<dbReference type="PANTHER" id="PTHR43364">
    <property type="entry name" value="NADH-SPECIFIC METHYLGLYOXAL REDUCTASE-RELATED"/>
    <property type="match status" value="1"/>
</dbReference>
<dbReference type="Proteomes" id="UP000295431">
    <property type="component" value="Unassembled WGS sequence"/>
</dbReference>
<comment type="caution">
    <text evidence="3">The sequence shown here is derived from an EMBL/GenBank/DDBJ whole genome shotgun (WGS) entry which is preliminary data.</text>
</comment>
<gene>
    <name evidence="3" type="ORF">E1284_21035</name>
</gene>
<proteinExistence type="predicted"/>
<dbReference type="OrthoDB" id="9768793at2"/>
<evidence type="ECO:0000259" key="2">
    <source>
        <dbReference type="Pfam" id="PF00248"/>
    </source>
</evidence>
<dbReference type="InterPro" id="IPR050523">
    <property type="entry name" value="AKR_Detox_Biosynth"/>
</dbReference>
<protein>
    <submittedName>
        <fullName evidence="3">Aldo/keto reductase</fullName>
    </submittedName>
</protein>
<evidence type="ECO:0000256" key="1">
    <source>
        <dbReference type="ARBA" id="ARBA00023002"/>
    </source>
</evidence>
<dbReference type="CDD" id="cd19079">
    <property type="entry name" value="AKR_EcYajO-like"/>
    <property type="match status" value="1"/>
</dbReference>
<keyword evidence="4" id="KW-1185">Reference proteome</keyword>
<dbReference type="SUPFAM" id="SSF51430">
    <property type="entry name" value="NAD(P)-linked oxidoreductase"/>
    <property type="match status" value="1"/>
</dbReference>
<reference evidence="3 4" key="1">
    <citation type="submission" date="2019-03" db="EMBL/GenBank/DDBJ databases">
        <title>Draft genome sequences of novel Actinobacteria.</title>
        <authorList>
            <person name="Sahin N."/>
            <person name="Ay H."/>
            <person name="Saygin H."/>
        </authorList>
    </citation>
    <scope>NUCLEOTIDE SEQUENCE [LARGE SCALE GENOMIC DNA]</scope>
    <source>
        <strain evidence="3 4">DSM 45347</strain>
    </source>
</reference>
<evidence type="ECO:0000313" key="4">
    <source>
        <dbReference type="Proteomes" id="UP000295431"/>
    </source>
</evidence>
<keyword evidence="1" id="KW-0560">Oxidoreductase</keyword>
<dbReference type="Gene3D" id="3.20.20.100">
    <property type="entry name" value="NADP-dependent oxidoreductase domain"/>
    <property type="match status" value="1"/>
</dbReference>
<dbReference type="GO" id="GO:0005829">
    <property type="term" value="C:cytosol"/>
    <property type="evidence" value="ECO:0007669"/>
    <property type="project" value="UniProtKB-ARBA"/>
</dbReference>
<accession>A0A4R4NVS7</accession>
<dbReference type="FunFam" id="3.20.20.100:FF:000004">
    <property type="entry name" value="Oxidoreductase, aldo/keto reductase"/>
    <property type="match status" value="1"/>
</dbReference>
<dbReference type="GO" id="GO:0016491">
    <property type="term" value="F:oxidoreductase activity"/>
    <property type="evidence" value="ECO:0007669"/>
    <property type="project" value="UniProtKB-KW"/>
</dbReference>
<name>A0A4R4NVS7_9ACTN</name>